<gene>
    <name evidence="1" type="ORF">MSG28_009391</name>
</gene>
<name>A0ACC0KY78_CHOFU</name>
<proteinExistence type="predicted"/>
<organism evidence="1 2">
    <name type="scientific">Choristoneura fumiferana</name>
    <name type="common">Spruce budworm moth</name>
    <name type="synonym">Archips fumiferana</name>
    <dbReference type="NCBI Taxonomy" id="7141"/>
    <lineage>
        <taxon>Eukaryota</taxon>
        <taxon>Metazoa</taxon>
        <taxon>Ecdysozoa</taxon>
        <taxon>Arthropoda</taxon>
        <taxon>Hexapoda</taxon>
        <taxon>Insecta</taxon>
        <taxon>Pterygota</taxon>
        <taxon>Neoptera</taxon>
        <taxon>Endopterygota</taxon>
        <taxon>Lepidoptera</taxon>
        <taxon>Glossata</taxon>
        <taxon>Ditrysia</taxon>
        <taxon>Tortricoidea</taxon>
        <taxon>Tortricidae</taxon>
        <taxon>Tortricinae</taxon>
        <taxon>Choristoneura</taxon>
    </lineage>
</organism>
<reference evidence="1 2" key="1">
    <citation type="journal article" date="2022" name="Genome Biol. Evol.">
        <title>The Spruce Budworm Genome: Reconstructing the Evolutionary History of Antifreeze Proteins.</title>
        <authorList>
            <person name="Beliveau C."/>
            <person name="Gagne P."/>
            <person name="Picq S."/>
            <person name="Vernygora O."/>
            <person name="Keeling C.I."/>
            <person name="Pinkney K."/>
            <person name="Doucet D."/>
            <person name="Wen F."/>
            <person name="Johnston J.S."/>
            <person name="Maaroufi H."/>
            <person name="Boyle B."/>
            <person name="Laroche J."/>
            <person name="Dewar K."/>
            <person name="Juretic N."/>
            <person name="Blackburn G."/>
            <person name="Nisole A."/>
            <person name="Brunet B."/>
            <person name="Brandao M."/>
            <person name="Lumley L."/>
            <person name="Duan J."/>
            <person name="Quan G."/>
            <person name="Lucarotti C.J."/>
            <person name="Roe A.D."/>
            <person name="Sperling F.A.H."/>
            <person name="Levesque R.C."/>
            <person name="Cusson M."/>
        </authorList>
    </citation>
    <scope>NUCLEOTIDE SEQUENCE [LARGE SCALE GENOMIC DNA]</scope>
    <source>
        <strain evidence="1">Glfc:IPQL:Cfum</strain>
    </source>
</reference>
<evidence type="ECO:0000313" key="1">
    <source>
        <dbReference type="EMBL" id="KAI8441141.1"/>
    </source>
</evidence>
<keyword evidence="2" id="KW-1185">Reference proteome</keyword>
<accession>A0ACC0KY78</accession>
<evidence type="ECO:0000313" key="2">
    <source>
        <dbReference type="Proteomes" id="UP001064048"/>
    </source>
</evidence>
<sequence length="239" mass="26307">MRGGGRKIASASGVSGIFWVLVLPYIATMYGRRISFLIVTLNSIIGNIVFYCSSTVLQIIVAEAMLGAARSCINTVSPMIVAEYTSPQYRGLFLTIEAVCVFWGIWVANATGTFSHWKNIGIIGIVFSVYTSTALFWPESPHWLAAKGRVEKCTSAYRWLHSSSNKSKAELEFLIAGNKVENSGNVITESNKNNLAVKRLTEVVAASNTKEWTRITSAVELLLLVKDQEKYAELTAKLL</sequence>
<dbReference type="EMBL" id="CM046115">
    <property type="protein sequence ID" value="KAI8441141.1"/>
    <property type="molecule type" value="Genomic_DNA"/>
</dbReference>
<protein>
    <submittedName>
        <fullName evidence="1">Uncharacterized protein</fullName>
    </submittedName>
</protein>
<dbReference type="Proteomes" id="UP001064048">
    <property type="component" value="Chromosome 15"/>
</dbReference>
<comment type="caution">
    <text evidence="1">The sequence shown here is derived from an EMBL/GenBank/DDBJ whole genome shotgun (WGS) entry which is preliminary data.</text>
</comment>